<protein>
    <submittedName>
        <fullName evidence="1">Uncharacterized protein</fullName>
    </submittedName>
</protein>
<organism evidence="1 2">
    <name type="scientific">Sphaerisporangium rufum</name>
    <dbReference type="NCBI Taxonomy" id="1381558"/>
    <lineage>
        <taxon>Bacteria</taxon>
        <taxon>Bacillati</taxon>
        <taxon>Actinomycetota</taxon>
        <taxon>Actinomycetes</taxon>
        <taxon>Streptosporangiales</taxon>
        <taxon>Streptosporangiaceae</taxon>
        <taxon>Sphaerisporangium</taxon>
    </lineage>
</organism>
<dbReference type="AlphaFoldDB" id="A0A919QYK9"/>
<dbReference type="RefSeq" id="WP_203983128.1">
    <property type="nucleotide sequence ID" value="NZ_BOOU01000021.1"/>
</dbReference>
<sequence length="253" mass="28066">MNPTRPTVRCLREDLGITKLPPARMPLDEIDHPLIRKASAQFAGDGSGERIASVDDNVLLKVKIQRWRGAVWPDNRGPWLVAAGRREDGSPDDFYAVLAERGRQARKAYNGSHTRTLTTDTYTDGLLPGPLDEARLRLEEAERLVVRMEVCVRSLVVQALLSGREQREDLSGCTLAVLVRADEGHETYVGIRIIGRLAIAEQAAILDAVPGCDRDSWYPDVMPHRDLEWGEVVWSNLMDPVAAATLLAEPSPE</sequence>
<keyword evidence="2" id="KW-1185">Reference proteome</keyword>
<comment type="caution">
    <text evidence="1">The sequence shown here is derived from an EMBL/GenBank/DDBJ whole genome shotgun (WGS) entry which is preliminary data.</text>
</comment>
<dbReference type="EMBL" id="BOOU01000021">
    <property type="protein sequence ID" value="GII76491.1"/>
    <property type="molecule type" value="Genomic_DNA"/>
</dbReference>
<name>A0A919QYK9_9ACTN</name>
<dbReference type="Proteomes" id="UP000655287">
    <property type="component" value="Unassembled WGS sequence"/>
</dbReference>
<evidence type="ECO:0000313" key="2">
    <source>
        <dbReference type="Proteomes" id="UP000655287"/>
    </source>
</evidence>
<reference evidence="1" key="1">
    <citation type="submission" date="2021-01" db="EMBL/GenBank/DDBJ databases">
        <title>Whole genome shotgun sequence of Sphaerisporangium rufum NBRC 109079.</title>
        <authorList>
            <person name="Komaki H."/>
            <person name="Tamura T."/>
        </authorList>
    </citation>
    <scope>NUCLEOTIDE SEQUENCE</scope>
    <source>
        <strain evidence="1">NBRC 109079</strain>
    </source>
</reference>
<evidence type="ECO:0000313" key="1">
    <source>
        <dbReference type="EMBL" id="GII76491.1"/>
    </source>
</evidence>
<accession>A0A919QYK9</accession>
<proteinExistence type="predicted"/>
<gene>
    <name evidence="1" type="ORF">Sru01_14730</name>
</gene>